<reference evidence="1 2" key="1">
    <citation type="submission" date="2019-05" db="EMBL/GenBank/DDBJ databases">
        <title>The Complete Genome Sequence of the n-alkane-degrading Desulfoglaeba alkanexedens ALDC reveals multiple alkylsuccinate synthase gene clusters.</title>
        <authorList>
            <person name="Callaghan A.V."/>
            <person name="Davidova I.A."/>
            <person name="Duncan K.E."/>
            <person name="Morris B."/>
            <person name="McInerney M.J."/>
        </authorList>
    </citation>
    <scope>NUCLEOTIDE SEQUENCE [LARGE SCALE GENOMIC DNA]</scope>
    <source>
        <strain evidence="1 2">ALDC</strain>
    </source>
</reference>
<dbReference type="OrthoDB" id="5494762at2"/>
<protein>
    <submittedName>
        <fullName evidence="1">Uncharacterized protein</fullName>
    </submittedName>
</protein>
<sequence length="393" mass="44828">MNLVDMPFPVRFFVNAGTHLVPLSAETEKAVLPCSAGGDVSVPGLTYGFYFEALRRFFLREDWAPLTFCVSQALGKDVGLSHILGLDLISEKHGAFYHVCRARAKLSDATVELAVNTAAATHQKAFLENEVALLRKLQCRIPKPFLPRVMVSGETFYLDEEGRLLPLRLFVAEWFTGFHEFHLARSKDATRVRIKIWDGSRVEQPLTVPETHSLFRKMAWILTCCFDGESFEQVYPWHHAAGDFVARRNRRGVDVRLVTVRDYRPMVAPGQRDEARWMALLHFLALMTVRLRVDRIDGTGELAWADASVLPAAIEGFLEAWEEKPERRPGLPAVADVLDLLLRLDKEEWRMILHMALDDAVIEEEERPFLEVRLKRHAKELYSAVRKAAGPRR</sequence>
<reference evidence="1 2" key="2">
    <citation type="submission" date="2019-05" db="EMBL/GenBank/DDBJ databases">
        <authorList>
            <person name="Suflita J.M."/>
            <person name="Marks C.R."/>
        </authorList>
    </citation>
    <scope>NUCLEOTIDE SEQUENCE [LARGE SCALE GENOMIC DNA]</scope>
    <source>
        <strain evidence="1 2">ALDC</strain>
    </source>
</reference>
<proteinExistence type="predicted"/>
<dbReference type="EMBL" id="CP040098">
    <property type="protein sequence ID" value="QCQ21147.1"/>
    <property type="molecule type" value="Genomic_DNA"/>
</dbReference>
<evidence type="ECO:0000313" key="2">
    <source>
        <dbReference type="Proteomes" id="UP000298602"/>
    </source>
</evidence>
<keyword evidence="2" id="KW-1185">Reference proteome</keyword>
<organism evidence="1 2">
    <name type="scientific">Desulfoglaeba alkanexedens ALDC</name>
    <dbReference type="NCBI Taxonomy" id="980445"/>
    <lineage>
        <taxon>Bacteria</taxon>
        <taxon>Pseudomonadati</taxon>
        <taxon>Thermodesulfobacteriota</taxon>
        <taxon>Syntrophobacteria</taxon>
        <taxon>Syntrophobacterales</taxon>
        <taxon>Syntrophobacteraceae</taxon>
        <taxon>Desulfoglaeba</taxon>
    </lineage>
</organism>
<gene>
    <name evidence="1" type="ORF">FDQ92_02410</name>
</gene>
<dbReference type="KEGG" id="dax:FDQ92_02410"/>
<name>A0A4P8KZY8_9BACT</name>
<dbReference type="RefSeq" id="WP_137423116.1">
    <property type="nucleotide sequence ID" value="NZ_CP040098.1"/>
</dbReference>
<evidence type="ECO:0000313" key="1">
    <source>
        <dbReference type="EMBL" id="QCQ21147.1"/>
    </source>
</evidence>
<accession>A0A4P8KZY8</accession>
<dbReference type="Proteomes" id="UP000298602">
    <property type="component" value="Chromosome"/>
</dbReference>
<dbReference type="AlphaFoldDB" id="A0A4P8KZY8"/>